<feature type="transmembrane region" description="Helical" evidence="1">
    <location>
        <begin position="385"/>
        <end position="405"/>
    </location>
</feature>
<evidence type="ECO:0000313" key="3">
    <source>
        <dbReference type="Proteomes" id="UP000051660"/>
    </source>
</evidence>
<keyword evidence="1" id="KW-0812">Transmembrane</keyword>
<proteinExistence type="predicted"/>
<feature type="transmembrane region" description="Helical" evidence="1">
    <location>
        <begin position="38"/>
        <end position="58"/>
    </location>
</feature>
<sequence>MIHKFCLDQFEKSIAGNDDNCPWKFVVLRYQTTPSEYLTGYSIYFSLMMLIFLATSIIGPGPFFQILKAVTAAATQSEMPTASPAADTSLQNYPTFPILVAFYIVGLNPNLPKALDFEISIRGFAHRMAYIPKNIDRLLNYMRFSDMDLQPDKLADAWNAIDLDRPVSPAPDLKSACATFDRVVLLYARAATMAGDADFDDTKDLAGNLDLEIFRKYRAEIQNVGTQLLAIHARLSDLPAPEALDRRRAVLTIQRDLIKNLEWLYVIFAGAVSAARGVGRTFDRLSAAGFVSPYPPAQRIPWDPILKATGAAALVVVVACLLAINTFLGKTAQTQIPTTTANMLQLLMVILVVHMFAIGQSLALRAKLVGRNAYYAESGSGRAEAYVQIFAKCWITSLLLNLVLYSPNLIAALSTIDGDSKVTQAQLLWDYFSPQLAWATVPAICGVMTSYTLDRPAGTRLEQAFSGGLQASAMAIAAILAAELTLKVSIEYREFLIVLYGGLGFVLGAMLPKGIRRHWDAQESYMPDKITVLRNAVRQYFYDIQQFSEWLNARSERLDGKRPLDVLAEDNGLQQLTVFVSSTRQRVAGAMR</sequence>
<feature type="transmembrane region" description="Helical" evidence="1">
    <location>
        <begin position="436"/>
        <end position="453"/>
    </location>
</feature>
<feature type="transmembrane region" description="Helical" evidence="1">
    <location>
        <begin position="305"/>
        <end position="324"/>
    </location>
</feature>
<dbReference type="Proteomes" id="UP000051660">
    <property type="component" value="Unassembled WGS sequence"/>
</dbReference>
<dbReference type="AlphaFoldDB" id="A0A0R3MXR7"/>
<organism evidence="2 3">
    <name type="scientific">Bradyrhizobium lablabi</name>
    <dbReference type="NCBI Taxonomy" id="722472"/>
    <lineage>
        <taxon>Bacteria</taxon>
        <taxon>Pseudomonadati</taxon>
        <taxon>Pseudomonadota</taxon>
        <taxon>Alphaproteobacteria</taxon>
        <taxon>Hyphomicrobiales</taxon>
        <taxon>Nitrobacteraceae</taxon>
        <taxon>Bradyrhizobium</taxon>
    </lineage>
</organism>
<feature type="transmembrane region" description="Helical" evidence="1">
    <location>
        <begin position="465"/>
        <end position="486"/>
    </location>
</feature>
<dbReference type="EMBL" id="LLYB01000060">
    <property type="protein sequence ID" value="KRR24856.1"/>
    <property type="molecule type" value="Genomic_DNA"/>
</dbReference>
<feature type="transmembrane region" description="Helical" evidence="1">
    <location>
        <begin position="492"/>
        <end position="511"/>
    </location>
</feature>
<feature type="transmembrane region" description="Helical" evidence="1">
    <location>
        <begin position="344"/>
        <end position="364"/>
    </location>
</feature>
<name>A0A0R3MXR7_9BRAD</name>
<keyword evidence="1" id="KW-0472">Membrane</keyword>
<comment type="caution">
    <text evidence="2">The sequence shown here is derived from an EMBL/GenBank/DDBJ whole genome shotgun (WGS) entry which is preliminary data.</text>
</comment>
<protein>
    <submittedName>
        <fullName evidence="2">Uncharacterized protein</fullName>
    </submittedName>
</protein>
<gene>
    <name evidence="2" type="ORF">CQ14_05850</name>
</gene>
<evidence type="ECO:0000256" key="1">
    <source>
        <dbReference type="SAM" id="Phobius"/>
    </source>
</evidence>
<keyword evidence="1" id="KW-1133">Transmembrane helix</keyword>
<accession>A0A0R3MXR7</accession>
<reference evidence="2 3" key="1">
    <citation type="submission" date="2014-03" db="EMBL/GenBank/DDBJ databases">
        <title>Bradyrhizobium valentinum sp. nov., isolated from effective nodules of Lupinus mariae-josephae, a lupine endemic of basic-lime soils in Eastern Spain.</title>
        <authorList>
            <person name="Duran D."/>
            <person name="Rey L."/>
            <person name="Navarro A."/>
            <person name="Busquets A."/>
            <person name="Imperial J."/>
            <person name="Ruiz-Argueso T."/>
        </authorList>
    </citation>
    <scope>NUCLEOTIDE SEQUENCE [LARGE SCALE GENOMIC DNA]</scope>
    <source>
        <strain evidence="2 3">CCBAU 23086</strain>
    </source>
</reference>
<evidence type="ECO:0000313" key="2">
    <source>
        <dbReference type="EMBL" id="KRR24856.1"/>
    </source>
</evidence>